<accession>A0A5R9ISA1</accession>
<dbReference type="Proteomes" id="UP000307790">
    <property type="component" value="Unassembled WGS sequence"/>
</dbReference>
<evidence type="ECO:0000313" key="2">
    <source>
        <dbReference type="Proteomes" id="UP000307790"/>
    </source>
</evidence>
<organism evidence="1 2">
    <name type="scientific">Thalassotalea litorea</name>
    <dbReference type="NCBI Taxonomy" id="2020715"/>
    <lineage>
        <taxon>Bacteria</taxon>
        <taxon>Pseudomonadati</taxon>
        <taxon>Pseudomonadota</taxon>
        <taxon>Gammaproteobacteria</taxon>
        <taxon>Alteromonadales</taxon>
        <taxon>Colwelliaceae</taxon>
        <taxon>Thalassotalea</taxon>
    </lineage>
</organism>
<sequence>MMEKIVGHYSKEQEAGVELCFIKLQHIGHIVVRMTSNISIRKRGNRVAITEPCRNWRKV</sequence>
<name>A0A5R9ISA1_9GAMM</name>
<comment type="caution">
    <text evidence="1">The sequence shown here is derived from an EMBL/GenBank/DDBJ whole genome shotgun (WGS) entry which is preliminary data.</text>
</comment>
<gene>
    <name evidence="1" type="ORF">FE810_00725</name>
</gene>
<protein>
    <submittedName>
        <fullName evidence="1">Uncharacterized protein</fullName>
    </submittedName>
</protein>
<evidence type="ECO:0000313" key="1">
    <source>
        <dbReference type="EMBL" id="TLU67509.1"/>
    </source>
</evidence>
<dbReference type="RefSeq" id="WP_138318112.1">
    <property type="nucleotide sequence ID" value="NZ_VCBC01000002.1"/>
</dbReference>
<keyword evidence="2" id="KW-1185">Reference proteome</keyword>
<proteinExistence type="predicted"/>
<reference evidence="1 2" key="1">
    <citation type="submission" date="2019-05" db="EMBL/GenBank/DDBJ databases">
        <title>Genome sequences of Thalassotalea litorea 1K03283.</title>
        <authorList>
            <person name="Zhang D."/>
        </authorList>
    </citation>
    <scope>NUCLEOTIDE SEQUENCE [LARGE SCALE GENOMIC DNA]</scope>
    <source>
        <strain evidence="1 2">MCCC 1K03283</strain>
    </source>
</reference>
<dbReference type="EMBL" id="VCBC01000002">
    <property type="protein sequence ID" value="TLU67509.1"/>
    <property type="molecule type" value="Genomic_DNA"/>
</dbReference>
<dbReference type="AlphaFoldDB" id="A0A5R9ISA1"/>